<reference evidence="2 3" key="1">
    <citation type="journal article" date="2020" name="ISME J.">
        <title>Uncovering the hidden diversity of litter-decomposition mechanisms in mushroom-forming fungi.</title>
        <authorList>
            <person name="Floudas D."/>
            <person name="Bentzer J."/>
            <person name="Ahren D."/>
            <person name="Johansson T."/>
            <person name="Persson P."/>
            <person name="Tunlid A."/>
        </authorList>
    </citation>
    <scope>NUCLEOTIDE SEQUENCE [LARGE SCALE GENOMIC DNA]</scope>
    <source>
        <strain evidence="2 3">CBS 291.85</strain>
    </source>
</reference>
<name>A0A8H5LRV5_9AGAR</name>
<dbReference type="Proteomes" id="UP000559256">
    <property type="component" value="Unassembled WGS sequence"/>
</dbReference>
<dbReference type="OrthoDB" id="3251728at2759"/>
<dbReference type="EMBL" id="JAACJM010000020">
    <property type="protein sequence ID" value="KAF5367086.1"/>
    <property type="molecule type" value="Genomic_DNA"/>
</dbReference>
<sequence length="358" mass="39025">MSQPYVYSPPPAYLASGYVNPHVSPQASPFIPSASLYGSPYSGNSPLPPPSPQLGPAIPFPAVPFPGTPNFDYQPVYTDGDVFRPRLPSWHGPPPSSPFFPPPSSALLTPDPNPYFPHHSRRRSFGGTTPTSPYLGLGVPEDDPWGPQIYGSPLTPSQFELHPWLNAQTFSGQLLLDLSAHDFNPLQVVSPPPMTQTVPVPYEYILMPATRPPINRLRIVCDLIPQWPMDVVYNPQNVNPASPGVIPIGSGGLGSPYGSPSVLGHQPHPPITVADILYTIHKSLHTRISQLDWAKLTLAEETAVAKVFTKRCKAVGSLEAVERERAEGVKRIDFLLGKVWFKGLVMDWNDGVMKLVVG</sequence>
<keyword evidence="3" id="KW-1185">Reference proteome</keyword>
<feature type="domain" description="DUF6699" evidence="1">
    <location>
        <begin position="192"/>
        <end position="346"/>
    </location>
</feature>
<gene>
    <name evidence="2" type="ORF">D9758_003973</name>
</gene>
<dbReference type="AlphaFoldDB" id="A0A8H5LRV5"/>
<evidence type="ECO:0000313" key="3">
    <source>
        <dbReference type="Proteomes" id="UP000559256"/>
    </source>
</evidence>
<proteinExistence type="predicted"/>
<accession>A0A8H5LRV5</accession>
<protein>
    <recommendedName>
        <fullName evidence="1">DUF6699 domain-containing protein</fullName>
    </recommendedName>
</protein>
<organism evidence="2 3">
    <name type="scientific">Tetrapyrgos nigripes</name>
    <dbReference type="NCBI Taxonomy" id="182062"/>
    <lineage>
        <taxon>Eukaryota</taxon>
        <taxon>Fungi</taxon>
        <taxon>Dikarya</taxon>
        <taxon>Basidiomycota</taxon>
        <taxon>Agaricomycotina</taxon>
        <taxon>Agaricomycetes</taxon>
        <taxon>Agaricomycetidae</taxon>
        <taxon>Agaricales</taxon>
        <taxon>Marasmiineae</taxon>
        <taxon>Marasmiaceae</taxon>
        <taxon>Tetrapyrgos</taxon>
    </lineage>
</organism>
<comment type="caution">
    <text evidence="2">The sequence shown here is derived from an EMBL/GenBank/DDBJ whole genome shotgun (WGS) entry which is preliminary data.</text>
</comment>
<evidence type="ECO:0000259" key="1">
    <source>
        <dbReference type="Pfam" id="PF20415"/>
    </source>
</evidence>
<dbReference type="Pfam" id="PF20415">
    <property type="entry name" value="DUF6699"/>
    <property type="match status" value="1"/>
</dbReference>
<dbReference type="InterPro" id="IPR046522">
    <property type="entry name" value="DUF6699"/>
</dbReference>
<evidence type="ECO:0000313" key="2">
    <source>
        <dbReference type="EMBL" id="KAF5367086.1"/>
    </source>
</evidence>